<dbReference type="Proteomes" id="UP000319257">
    <property type="component" value="Unassembled WGS sequence"/>
</dbReference>
<dbReference type="EMBL" id="SKBQ01000039">
    <property type="protein sequence ID" value="TPX12878.1"/>
    <property type="molecule type" value="Genomic_DNA"/>
</dbReference>
<sequence length="133" mass="15416">MEHFRELLTRVRARYNQDEKDLSDNVQAFLTCYKRQAQESHQMRELILSQARAVDPNIEEELRRDPQYVLETPISILLEGACLELAHEPQVVDETPLYPEPTNIWPTPLKSIRPSDVSKKSLDVMRKVSAGSR</sequence>
<organism evidence="1 2">
    <name type="scientific">Thyridium curvatum</name>
    <dbReference type="NCBI Taxonomy" id="1093900"/>
    <lineage>
        <taxon>Eukaryota</taxon>
        <taxon>Fungi</taxon>
        <taxon>Dikarya</taxon>
        <taxon>Ascomycota</taxon>
        <taxon>Pezizomycotina</taxon>
        <taxon>Sordariomycetes</taxon>
        <taxon>Sordariomycetidae</taxon>
        <taxon>Thyridiales</taxon>
        <taxon>Thyridiaceae</taxon>
        <taxon>Thyridium</taxon>
    </lineage>
</organism>
<gene>
    <name evidence="1" type="ORF">E0L32_006758</name>
</gene>
<dbReference type="GeneID" id="41974205"/>
<accession>A0A507B7Y4</accession>
<proteinExistence type="predicted"/>
<evidence type="ECO:0000313" key="2">
    <source>
        <dbReference type="Proteomes" id="UP000319257"/>
    </source>
</evidence>
<evidence type="ECO:0000313" key="1">
    <source>
        <dbReference type="EMBL" id="TPX12878.1"/>
    </source>
</evidence>
<protein>
    <submittedName>
        <fullName evidence="1">Uncharacterized protein</fullName>
    </submittedName>
</protein>
<reference evidence="1 2" key="1">
    <citation type="submission" date="2019-06" db="EMBL/GenBank/DDBJ databases">
        <title>Draft genome sequence of the filamentous fungus Phialemoniopsis curvata isolated from diesel fuel.</title>
        <authorList>
            <person name="Varaljay V.A."/>
            <person name="Lyon W.J."/>
            <person name="Crouch A.L."/>
            <person name="Drake C.E."/>
            <person name="Hollomon J.M."/>
            <person name="Nadeau L.J."/>
            <person name="Nunn H.S."/>
            <person name="Stevenson B.S."/>
            <person name="Bojanowski C.L."/>
            <person name="Crookes-Goodson W.J."/>
        </authorList>
    </citation>
    <scope>NUCLEOTIDE SEQUENCE [LARGE SCALE GENOMIC DNA]</scope>
    <source>
        <strain evidence="1 2">D216</strain>
    </source>
</reference>
<dbReference type="AlphaFoldDB" id="A0A507B7Y4"/>
<comment type="caution">
    <text evidence="1">The sequence shown here is derived from an EMBL/GenBank/DDBJ whole genome shotgun (WGS) entry which is preliminary data.</text>
</comment>
<dbReference type="RefSeq" id="XP_030994589.1">
    <property type="nucleotide sequence ID" value="XM_031141426.1"/>
</dbReference>
<dbReference type="InParanoid" id="A0A507B7Y4"/>
<name>A0A507B7Y4_9PEZI</name>
<keyword evidence="2" id="KW-1185">Reference proteome</keyword>